<evidence type="ECO:0000256" key="4">
    <source>
        <dbReference type="ARBA" id="ARBA00022490"/>
    </source>
</evidence>
<dbReference type="InterPro" id="IPR053278">
    <property type="entry name" value="Pre-60S_factor_ECM1"/>
</dbReference>
<proteinExistence type="predicted"/>
<dbReference type="RefSeq" id="XP_002340288.1">
    <property type="nucleotide sequence ID" value="XM_002340247.1"/>
</dbReference>
<accession>B8LYH2</accession>
<evidence type="ECO:0000256" key="3">
    <source>
        <dbReference type="ARBA" id="ARBA00022448"/>
    </source>
</evidence>
<evidence type="ECO:0000256" key="1">
    <source>
        <dbReference type="ARBA" id="ARBA00004123"/>
    </source>
</evidence>
<organism evidence="8 9">
    <name type="scientific">Talaromyces stipitatus (strain ATCC 10500 / CBS 375.48 / QM 6759 / NRRL 1006)</name>
    <name type="common">Penicillium stipitatum</name>
    <dbReference type="NCBI Taxonomy" id="441959"/>
    <lineage>
        <taxon>Eukaryota</taxon>
        <taxon>Fungi</taxon>
        <taxon>Dikarya</taxon>
        <taxon>Ascomycota</taxon>
        <taxon>Pezizomycotina</taxon>
        <taxon>Eurotiomycetes</taxon>
        <taxon>Eurotiomycetidae</taxon>
        <taxon>Eurotiales</taxon>
        <taxon>Trichocomaceae</taxon>
        <taxon>Talaromyces</taxon>
        <taxon>Talaromyces sect. Talaromyces</taxon>
    </lineage>
</organism>
<keyword evidence="3" id="KW-0813">Transport</keyword>
<dbReference type="EMBL" id="EQ962652">
    <property type="protein sequence ID" value="EED22901.1"/>
    <property type="molecule type" value="Genomic_DNA"/>
</dbReference>
<dbReference type="VEuPathDB" id="FungiDB:TSTA_063770"/>
<sequence length="192" mass="21035">MVYMIAPNQSYIIAIMGRTGKLKNKSTSVHSRAARRGTSPTEVDKSLESMPRVEAPTKSHSVLAAHGNAGVLKKKAKNKKLTRSQRLRQQKGIERGEMIFDRLETKVEKAKSSYSKIVSARKVQWEDLNGKHAKAAKILQQTQESDGEQVDEDEKLVSAAPITLDKTTVTASVGSSLPPIEHAAADDDDNIT</sequence>
<dbReference type="Proteomes" id="UP000001745">
    <property type="component" value="Unassembled WGS sequence"/>
</dbReference>
<comment type="subcellular location">
    <subcellularLocation>
        <location evidence="2">Cytoplasm</location>
    </subcellularLocation>
    <subcellularLocation>
        <location evidence="1">Nucleus</location>
    </subcellularLocation>
</comment>
<gene>
    <name evidence="8" type="ORF">TSTA_063770</name>
</gene>
<evidence type="ECO:0000256" key="5">
    <source>
        <dbReference type="ARBA" id="ARBA00022517"/>
    </source>
</evidence>
<dbReference type="GO" id="GO:0030687">
    <property type="term" value="C:preribosome, large subunit precursor"/>
    <property type="evidence" value="ECO:0007669"/>
    <property type="project" value="TreeGrafter"/>
</dbReference>
<dbReference type="GO" id="GO:0005730">
    <property type="term" value="C:nucleolus"/>
    <property type="evidence" value="ECO:0007669"/>
    <property type="project" value="TreeGrafter"/>
</dbReference>
<dbReference type="PANTHER" id="PTHR28280:SF1">
    <property type="entry name" value="SHUTTLING PRE-60S FACTOR ECM1"/>
    <property type="match status" value="1"/>
</dbReference>
<evidence type="ECO:0008006" key="10">
    <source>
        <dbReference type="Google" id="ProtNLM"/>
    </source>
</evidence>
<dbReference type="OMA" id="DWEDTNR"/>
<dbReference type="InterPro" id="IPR022784">
    <property type="entry name" value="Ribosome_bgen_Alb1"/>
</dbReference>
<dbReference type="OrthoDB" id="5304887at2759"/>
<evidence type="ECO:0000256" key="7">
    <source>
        <dbReference type="SAM" id="MobiDB-lite"/>
    </source>
</evidence>
<evidence type="ECO:0000313" key="8">
    <source>
        <dbReference type="EMBL" id="EED22901.1"/>
    </source>
</evidence>
<protein>
    <recommendedName>
        <fullName evidence="10">Ribosome biogenesis protein Alb1</fullName>
    </recommendedName>
</protein>
<dbReference type="GeneID" id="8106604"/>
<dbReference type="AlphaFoldDB" id="B8LYH2"/>
<feature type="region of interest" description="Disordered" evidence="7">
    <location>
        <begin position="171"/>
        <end position="192"/>
    </location>
</feature>
<keyword evidence="6" id="KW-0539">Nucleus</keyword>
<dbReference type="InParanoid" id="B8LYH2"/>
<keyword evidence="4" id="KW-0963">Cytoplasm</keyword>
<dbReference type="PhylomeDB" id="B8LYH2"/>
<evidence type="ECO:0000256" key="2">
    <source>
        <dbReference type="ARBA" id="ARBA00004496"/>
    </source>
</evidence>
<keyword evidence="5" id="KW-0690">Ribosome biogenesis</keyword>
<dbReference type="eggNOG" id="ENOG502SC3P">
    <property type="taxonomic scope" value="Eukaryota"/>
</dbReference>
<dbReference type="PANTHER" id="PTHR28280">
    <property type="entry name" value="SHUTTLING PRE-60S FACTOR ECM1"/>
    <property type="match status" value="1"/>
</dbReference>
<dbReference type="GO" id="GO:0000055">
    <property type="term" value="P:ribosomal large subunit export from nucleus"/>
    <property type="evidence" value="ECO:0007669"/>
    <property type="project" value="TreeGrafter"/>
</dbReference>
<keyword evidence="9" id="KW-1185">Reference proteome</keyword>
<dbReference type="HOGENOM" id="CLU_085138_1_0_1"/>
<name>B8LYH2_TALSN</name>
<dbReference type="GO" id="GO:0005737">
    <property type="term" value="C:cytoplasm"/>
    <property type="evidence" value="ECO:0007669"/>
    <property type="project" value="UniProtKB-SubCell"/>
</dbReference>
<evidence type="ECO:0000313" key="9">
    <source>
        <dbReference type="Proteomes" id="UP000001745"/>
    </source>
</evidence>
<reference evidence="9" key="1">
    <citation type="journal article" date="2015" name="Genome Announc.">
        <title>Genome sequence of the AIDS-associated pathogen Penicillium marneffei (ATCC18224) and its near taxonomic relative Talaromyces stipitatus (ATCC10500).</title>
        <authorList>
            <person name="Nierman W.C."/>
            <person name="Fedorova-Abrams N.D."/>
            <person name="Andrianopoulos A."/>
        </authorList>
    </citation>
    <scope>NUCLEOTIDE SEQUENCE [LARGE SCALE GENOMIC DNA]</scope>
    <source>
        <strain evidence="9">ATCC 10500 / CBS 375.48 / QM 6759 / NRRL 1006</strain>
    </source>
</reference>
<dbReference type="Pfam" id="PF09135">
    <property type="entry name" value="Alb1"/>
    <property type="match status" value="1"/>
</dbReference>
<evidence type="ECO:0000256" key="6">
    <source>
        <dbReference type="ARBA" id="ARBA00023242"/>
    </source>
</evidence>
<feature type="region of interest" description="Disordered" evidence="7">
    <location>
        <begin position="25"/>
        <end position="59"/>
    </location>
</feature>